<feature type="transmembrane region" description="Helical" evidence="1">
    <location>
        <begin position="150"/>
        <end position="171"/>
    </location>
</feature>
<feature type="domain" description="FHA" evidence="2">
    <location>
        <begin position="27"/>
        <end position="77"/>
    </location>
</feature>
<comment type="caution">
    <text evidence="3">The sequence shown here is derived from an EMBL/GenBank/DDBJ whole genome shotgun (WGS) entry which is preliminary data.</text>
</comment>
<dbReference type="InterPro" id="IPR000253">
    <property type="entry name" value="FHA_dom"/>
</dbReference>
<feature type="transmembrane region" description="Helical" evidence="1">
    <location>
        <begin position="245"/>
        <end position="263"/>
    </location>
</feature>
<dbReference type="CDD" id="cd00060">
    <property type="entry name" value="FHA"/>
    <property type="match status" value="1"/>
</dbReference>
<dbReference type="EMBL" id="PXWF02000202">
    <property type="protein sequence ID" value="PWF48292.1"/>
    <property type="molecule type" value="Genomic_DNA"/>
</dbReference>
<feature type="transmembrane region" description="Helical" evidence="1">
    <location>
        <begin position="213"/>
        <end position="233"/>
    </location>
</feature>
<keyword evidence="1" id="KW-1133">Transmembrane helix</keyword>
<keyword evidence="1" id="KW-0472">Membrane</keyword>
<protein>
    <submittedName>
        <fullName evidence="3">FHA domain-containing protein</fullName>
    </submittedName>
</protein>
<sequence length="323" mass="35386">MSGPYFIETLARNGDVLHRQQVGTLPIRIGRGYDNDIIVDDAHAAPRHALVDLNAEGQLELRDLGSRNGVVHRGRRLASVVLTGDTVVRMGHTSLRVRAADFPVPTELVDRTMHNWEGFYPGLVGLVIIALVAVLTVWLADTETFRVQRYLQTIAFGVGLGLIWGGAWALANRLFGQHARMGRHLFILACGMAAVTLYKFAASMTAYAFSLESLTRFGSIVAIALGAGMVFFHLRTVKPHHPRRFANVCLLFAILAAGLTLIGNEQRRGQFGDNLYMSLLLPPSLRMSPDHSVDQFMAGAGALKAKLDAERTEKVSEDADAEE</sequence>
<reference evidence="3 4" key="1">
    <citation type="submission" date="2018-04" db="EMBL/GenBank/DDBJ databases">
        <title>Massilia violaceinigra sp. nov., a novel purple-pigmented bacterium isolated from Tianshan glacier, Xinjiang, China.</title>
        <authorList>
            <person name="Wang H."/>
        </authorList>
    </citation>
    <scope>NUCLEOTIDE SEQUENCE [LARGE SCALE GENOMIC DNA]</scope>
    <source>
        <strain evidence="3 4">B448-2</strain>
    </source>
</reference>
<dbReference type="OrthoDB" id="5762105at2"/>
<dbReference type="SUPFAM" id="SSF49879">
    <property type="entry name" value="SMAD/FHA domain"/>
    <property type="match status" value="1"/>
</dbReference>
<dbReference type="InterPro" id="IPR008984">
    <property type="entry name" value="SMAD_FHA_dom_sf"/>
</dbReference>
<dbReference type="SMART" id="SM00240">
    <property type="entry name" value="FHA"/>
    <property type="match status" value="1"/>
</dbReference>
<keyword evidence="1" id="KW-0812">Transmembrane</keyword>
<proteinExistence type="predicted"/>
<keyword evidence="4" id="KW-1185">Reference proteome</keyword>
<accession>A0A2U2HLI3</accession>
<organism evidence="3 4">
    <name type="scientific">Massilia glaciei</name>
    <dbReference type="NCBI Taxonomy" id="1524097"/>
    <lineage>
        <taxon>Bacteria</taxon>
        <taxon>Pseudomonadati</taxon>
        <taxon>Pseudomonadota</taxon>
        <taxon>Betaproteobacteria</taxon>
        <taxon>Burkholderiales</taxon>
        <taxon>Oxalobacteraceae</taxon>
        <taxon>Telluria group</taxon>
        <taxon>Massilia</taxon>
    </lineage>
</organism>
<name>A0A2U2HLI3_9BURK</name>
<feature type="transmembrane region" description="Helical" evidence="1">
    <location>
        <begin position="183"/>
        <end position="201"/>
    </location>
</feature>
<evidence type="ECO:0000313" key="4">
    <source>
        <dbReference type="Proteomes" id="UP000241421"/>
    </source>
</evidence>
<evidence type="ECO:0000259" key="2">
    <source>
        <dbReference type="PROSITE" id="PS50006"/>
    </source>
</evidence>
<dbReference type="Gene3D" id="2.60.200.20">
    <property type="match status" value="1"/>
</dbReference>
<dbReference type="AlphaFoldDB" id="A0A2U2HLI3"/>
<dbReference type="Proteomes" id="UP000241421">
    <property type="component" value="Unassembled WGS sequence"/>
</dbReference>
<evidence type="ECO:0000313" key="3">
    <source>
        <dbReference type="EMBL" id="PWF48292.1"/>
    </source>
</evidence>
<dbReference type="RefSeq" id="WP_106757642.1">
    <property type="nucleotide sequence ID" value="NZ_PXWF02000202.1"/>
</dbReference>
<gene>
    <name evidence="3" type="ORF">C7C56_012060</name>
</gene>
<feature type="transmembrane region" description="Helical" evidence="1">
    <location>
        <begin position="118"/>
        <end position="138"/>
    </location>
</feature>
<dbReference type="Pfam" id="PF00498">
    <property type="entry name" value="FHA"/>
    <property type="match status" value="1"/>
</dbReference>
<dbReference type="PROSITE" id="PS50006">
    <property type="entry name" value="FHA_DOMAIN"/>
    <property type="match status" value="1"/>
</dbReference>
<evidence type="ECO:0000256" key="1">
    <source>
        <dbReference type="SAM" id="Phobius"/>
    </source>
</evidence>